<evidence type="ECO:0008006" key="6">
    <source>
        <dbReference type="Google" id="ProtNLM"/>
    </source>
</evidence>
<gene>
    <name evidence="4" type="ORF">L3081_02285</name>
</gene>
<evidence type="ECO:0000256" key="3">
    <source>
        <dbReference type="ARBA" id="ARBA00023237"/>
    </source>
</evidence>
<reference evidence="4" key="1">
    <citation type="submission" date="2022-01" db="EMBL/GenBank/DDBJ databases">
        <title>Colwellia maritima, isolated from seawater.</title>
        <authorList>
            <person name="Kristyanto S."/>
            <person name="Jung J."/>
            <person name="Jeon C.O."/>
        </authorList>
    </citation>
    <scope>NUCLEOTIDE SEQUENCE</scope>
    <source>
        <strain evidence="4">MSW7</strain>
    </source>
</reference>
<dbReference type="InterPro" id="IPR036942">
    <property type="entry name" value="Beta-barrel_TonB_sf"/>
</dbReference>
<organism evidence="4 5">
    <name type="scientific">Colwellia maritima</name>
    <dbReference type="NCBI Taxonomy" id="2912588"/>
    <lineage>
        <taxon>Bacteria</taxon>
        <taxon>Pseudomonadati</taxon>
        <taxon>Pseudomonadota</taxon>
        <taxon>Gammaproteobacteria</taxon>
        <taxon>Alteromonadales</taxon>
        <taxon>Colwelliaceae</taxon>
        <taxon>Colwellia</taxon>
    </lineage>
</organism>
<comment type="subcellular location">
    <subcellularLocation>
        <location evidence="1">Cell outer membrane</location>
    </subcellularLocation>
</comment>
<keyword evidence="2" id="KW-0472">Membrane</keyword>
<keyword evidence="3" id="KW-0998">Cell outer membrane</keyword>
<comment type="caution">
    <text evidence="4">The sequence shown here is derived from an EMBL/GenBank/DDBJ whole genome shotgun (WGS) entry which is preliminary data.</text>
</comment>
<evidence type="ECO:0000256" key="1">
    <source>
        <dbReference type="ARBA" id="ARBA00004442"/>
    </source>
</evidence>
<dbReference type="Gene3D" id="2.40.170.20">
    <property type="entry name" value="TonB-dependent receptor, beta-barrel domain"/>
    <property type="match status" value="1"/>
</dbReference>
<evidence type="ECO:0000313" key="4">
    <source>
        <dbReference type="EMBL" id="MCI2282436.1"/>
    </source>
</evidence>
<name>A0ABS9WX25_9GAMM</name>
<dbReference type="SUPFAM" id="SSF56935">
    <property type="entry name" value="Porins"/>
    <property type="match status" value="1"/>
</dbReference>
<dbReference type="EMBL" id="JAKKSL010000001">
    <property type="protein sequence ID" value="MCI2282436.1"/>
    <property type="molecule type" value="Genomic_DNA"/>
</dbReference>
<sequence length="161" mass="18315">MLNKLKFFVGHSQPNNGRNSIGGAVYVKTKDPSFDWEGAARLGYRNQDSYIDSSFVLSGPIVEDELAFRASFQRLDGDTIDNQVIYDTNLSEHDLNAITTNRLKTKLLWQPKAIENFSVMLTYSTNDEKGNSGRKYYPAMILMRLNLLTLFIWIPNQKPSA</sequence>
<protein>
    <recommendedName>
        <fullName evidence="6">TonB-dependent receptor</fullName>
    </recommendedName>
</protein>
<evidence type="ECO:0000256" key="2">
    <source>
        <dbReference type="ARBA" id="ARBA00023136"/>
    </source>
</evidence>
<accession>A0ABS9WX25</accession>
<keyword evidence="5" id="KW-1185">Reference proteome</keyword>
<dbReference type="Proteomes" id="UP001139646">
    <property type="component" value="Unassembled WGS sequence"/>
</dbReference>
<evidence type="ECO:0000313" key="5">
    <source>
        <dbReference type="Proteomes" id="UP001139646"/>
    </source>
</evidence>
<proteinExistence type="predicted"/>